<evidence type="ECO:0000313" key="2">
    <source>
        <dbReference type="Proteomes" id="UP000317418"/>
    </source>
</evidence>
<dbReference type="Proteomes" id="UP000317418">
    <property type="component" value="Segment"/>
</dbReference>
<reference evidence="1 2" key="1">
    <citation type="submission" date="2017-11" db="EMBL/GenBank/DDBJ databases">
        <title>Genomic and ecogenomic characterisation of Proteus mirabilis bacteriophage supports development of cocktails for phage therapy.</title>
        <authorList>
            <person name="Alves D.R."/>
            <person name="Nzakizwanayo J."/>
            <person name="Dedi C."/>
            <person name="Olympiou C."/>
            <person name="Hanin A."/>
            <person name="Kot W."/>
            <person name="Hansen L."/>
            <person name="Gahan C."/>
            <person name="Schellenberge P."/>
            <person name="Ogilvie L.A."/>
            <person name="Jones B.V."/>
        </authorList>
    </citation>
    <scope>NUCLEOTIDE SEQUENCE [LARGE SCALE GENOMIC DNA]</scope>
</reference>
<accession>A0A514CY22</accession>
<sequence>MIKFYEFPSTDTLIVLDTEKQLAALFPLAYIKGRYNDLNTWWGDYDISEYVVSNFEGVLDSLKDYYA</sequence>
<protein>
    <submittedName>
        <fullName evidence="1">Uncharacterized protein</fullName>
    </submittedName>
</protein>
<proteinExistence type="predicted"/>
<evidence type="ECO:0000313" key="1">
    <source>
        <dbReference type="EMBL" id="QDH85413.1"/>
    </source>
</evidence>
<keyword evidence="2" id="KW-1185">Reference proteome</keyword>
<name>A0A514CY22_9CAUD</name>
<organism evidence="1 2">
    <name type="scientific">Proteus phage vB_PmiP_RS1pmA</name>
    <dbReference type="NCBI Taxonomy" id="2250312"/>
    <lineage>
        <taxon>Viruses</taxon>
        <taxon>Duplodnaviria</taxon>
        <taxon>Heunggongvirae</taxon>
        <taxon>Uroviricota</taxon>
        <taxon>Caudoviricetes</taxon>
        <taxon>Autographivirales</taxon>
        <taxon>Autoscriptoviridae</taxon>
        <taxon>Slopekvirinae</taxon>
        <taxon>Novosibovirus</taxon>
        <taxon>Novosibovirus RS1pmA</taxon>
    </lineage>
</organism>
<dbReference type="EMBL" id="MG575418">
    <property type="protein sequence ID" value="QDH85413.1"/>
    <property type="molecule type" value="Genomic_DNA"/>
</dbReference>